<dbReference type="InterPro" id="IPR001736">
    <property type="entry name" value="PLipase_D/transphosphatidylase"/>
</dbReference>
<feature type="domain" description="PLD phosphodiesterase" evidence="14">
    <location>
        <begin position="219"/>
        <end position="246"/>
    </location>
</feature>
<sequence length="482" mass="53820">MNKTGHHMLILLNALITIVVLLRVLLRPHRDPSSRVAWIVVILAIPVVGIIVYVLLGETNIGRKRSERLQKVMAGIPDVKNIPGWDADENKPTLSARHKPLFKVGESISGYQAVSGNQAHLMDDSNAAIDSMVIDIDNAEDHVHLLFYIWMPDNNGSKVAKALIRAVNRGVTCRAMVDDIGSQLLIKSPLWKELQTAGVKLCRVLKVGNPILRILNGRIDLRNHRKILVIDNQLTYCGSQNCADPEFLTKAKYAPWVDVVVRLTGPIVRENQHLFATDWMTYNNEDISDILLQPLAKIEAGFAAQVIASGPTARYSAVPDTFQTVIYSARNELFITTPYYVPVESLQAAICAAGNRGVKTSIIFPALNDDFAVGATCRSYYEELLASGVNIYEYQPGILHAKTMTVDGEITLIGSANMDRRSFDLNYENNMLICDDDLTKQMRERQQEFLASCRQITSQEVAAWSWRRRLWNNTLAIVGPVL</sequence>
<dbReference type="CDD" id="cd09152">
    <property type="entry name" value="PLDc_EcCLS_like_1"/>
    <property type="match status" value="1"/>
</dbReference>
<keyword evidence="16" id="KW-1185">Reference proteome</keyword>
<evidence type="ECO:0000313" key="15">
    <source>
        <dbReference type="EMBL" id="RKF19868.1"/>
    </source>
</evidence>
<protein>
    <recommendedName>
        <fullName evidence="12">Cardiolipin synthase</fullName>
        <ecNumber evidence="12">2.7.8.-</ecNumber>
    </recommendedName>
</protein>
<evidence type="ECO:0000256" key="2">
    <source>
        <dbReference type="ARBA" id="ARBA00022475"/>
    </source>
</evidence>
<dbReference type="PANTHER" id="PTHR21248:SF22">
    <property type="entry name" value="PHOSPHOLIPASE D"/>
    <property type="match status" value="1"/>
</dbReference>
<dbReference type="CDD" id="cd09158">
    <property type="entry name" value="PLDc_EcCLS_like_2"/>
    <property type="match status" value="1"/>
</dbReference>
<evidence type="ECO:0000256" key="11">
    <source>
        <dbReference type="ARBA" id="ARBA00023264"/>
    </source>
</evidence>
<dbReference type="NCBIfam" id="TIGR04265">
    <property type="entry name" value="bac_cardiolipin"/>
    <property type="match status" value="1"/>
</dbReference>
<feature type="transmembrane region" description="Helical" evidence="13">
    <location>
        <begin position="38"/>
        <end position="56"/>
    </location>
</feature>
<accession>A0A420EGR3</accession>
<dbReference type="SUPFAM" id="SSF56024">
    <property type="entry name" value="Phospholipase D/nuclease"/>
    <property type="match status" value="2"/>
</dbReference>
<dbReference type="InterPro" id="IPR022924">
    <property type="entry name" value="Cardiolipin_synthase"/>
</dbReference>
<dbReference type="AlphaFoldDB" id="A0A420EGR3"/>
<keyword evidence="11" id="KW-1208">Phospholipid metabolism</keyword>
<evidence type="ECO:0000256" key="8">
    <source>
        <dbReference type="ARBA" id="ARBA00023098"/>
    </source>
</evidence>
<feature type="transmembrane region" description="Helical" evidence="13">
    <location>
        <begin position="6"/>
        <end position="26"/>
    </location>
</feature>
<dbReference type="OrthoDB" id="9814092at2"/>
<dbReference type="SMART" id="SM00155">
    <property type="entry name" value="PLDc"/>
    <property type="match status" value="2"/>
</dbReference>
<evidence type="ECO:0000256" key="1">
    <source>
        <dbReference type="ARBA" id="ARBA00004651"/>
    </source>
</evidence>
<gene>
    <name evidence="15" type="primary">cls</name>
    <name evidence="15" type="ORF">DBZ36_05260</name>
</gene>
<dbReference type="Gene3D" id="3.30.870.10">
    <property type="entry name" value="Endonuclease Chain A"/>
    <property type="match status" value="2"/>
</dbReference>
<dbReference type="PANTHER" id="PTHR21248">
    <property type="entry name" value="CARDIOLIPIN SYNTHASE"/>
    <property type="match status" value="1"/>
</dbReference>
<comment type="subcellular location">
    <subcellularLocation>
        <location evidence="1">Cell membrane</location>
        <topology evidence="1">Multi-pass membrane protein</topology>
    </subcellularLocation>
</comment>
<proteinExistence type="predicted"/>
<evidence type="ECO:0000313" key="16">
    <source>
        <dbReference type="Proteomes" id="UP000286482"/>
    </source>
</evidence>
<keyword evidence="6" id="KW-0677">Repeat</keyword>
<keyword evidence="3" id="KW-0444">Lipid biosynthesis</keyword>
<dbReference type="Pfam" id="PF13396">
    <property type="entry name" value="PLDc_N"/>
    <property type="match status" value="1"/>
</dbReference>
<keyword evidence="7 13" id="KW-1133">Transmembrane helix</keyword>
<keyword evidence="8" id="KW-0443">Lipid metabolism</keyword>
<dbReference type="InterPro" id="IPR025202">
    <property type="entry name" value="PLD-like_dom"/>
</dbReference>
<evidence type="ECO:0000256" key="6">
    <source>
        <dbReference type="ARBA" id="ARBA00022737"/>
    </source>
</evidence>
<evidence type="ECO:0000256" key="10">
    <source>
        <dbReference type="ARBA" id="ARBA00023209"/>
    </source>
</evidence>
<dbReference type="GO" id="GO:0008808">
    <property type="term" value="F:cardiolipin synthase activity"/>
    <property type="evidence" value="ECO:0007669"/>
    <property type="project" value="UniProtKB-UniRule"/>
</dbReference>
<evidence type="ECO:0000256" key="12">
    <source>
        <dbReference type="NCBIfam" id="TIGR04265"/>
    </source>
</evidence>
<name>A0A420EGR3_9ALTE</name>
<evidence type="ECO:0000256" key="5">
    <source>
        <dbReference type="ARBA" id="ARBA00022692"/>
    </source>
</evidence>
<evidence type="ECO:0000256" key="4">
    <source>
        <dbReference type="ARBA" id="ARBA00022679"/>
    </source>
</evidence>
<dbReference type="Proteomes" id="UP000286482">
    <property type="component" value="Unassembled WGS sequence"/>
</dbReference>
<evidence type="ECO:0000259" key="14">
    <source>
        <dbReference type="PROSITE" id="PS50035"/>
    </source>
</evidence>
<feature type="domain" description="PLD phosphodiesterase" evidence="14">
    <location>
        <begin position="395"/>
        <end position="422"/>
    </location>
</feature>
<keyword evidence="2" id="KW-1003">Cell membrane</keyword>
<dbReference type="EMBL" id="RAQO01000004">
    <property type="protein sequence ID" value="RKF19868.1"/>
    <property type="molecule type" value="Genomic_DNA"/>
</dbReference>
<keyword evidence="5 13" id="KW-0812">Transmembrane</keyword>
<keyword evidence="4" id="KW-0808">Transferase</keyword>
<evidence type="ECO:0000256" key="9">
    <source>
        <dbReference type="ARBA" id="ARBA00023136"/>
    </source>
</evidence>
<evidence type="ECO:0000256" key="3">
    <source>
        <dbReference type="ARBA" id="ARBA00022516"/>
    </source>
</evidence>
<keyword evidence="10" id="KW-0594">Phospholipid biosynthesis</keyword>
<dbReference type="GO" id="GO:0032049">
    <property type="term" value="P:cardiolipin biosynthetic process"/>
    <property type="evidence" value="ECO:0007669"/>
    <property type="project" value="UniProtKB-UniRule"/>
</dbReference>
<dbReference type="GO" id="GO:0005886">
    <property type="term" value="C:plasma membrane"/>
    <property type="evidence" value="ECO:0007669"/>
    <property type="project" value="UniProtKB-SubCell"/>
</dbReference>
<evidence type="ECO:0000256" key="13">
    <source>
        <dbReference type="SAM" id="Phobius"/>
    </source>
</evidence>
<reference evidence="15 16" key="1">
    <citation type="submission" date="2018-09" db="EMBL/GenBank/DDBJ databases">
        <authorList>
            <person name="Wang Z."/>
        </authorList>
    </citation>
    <scope>NUCLEOTIDE SEQUENCE [LARGE SCALE GENOMIC DNA]</scope>
    <source>
        <strain evidence="15 16">ALS 81</strain>
    </source>
</reference>
<organism evidence="15 16">
    <name type="scientific">Alginatibacterium sediminis</name>
    <dbReference type="NCBI Taxonomy" id="2164068"/>
    <lineage>
        <taxon>Bacteria</taxon>
        <taxon>Pseudomonadati</taxon>
        <taxon>Pseudomonadota</taxon>
        <taxon>Gammaproteobacteria</taxon>
        <taxon>Alteromonadales</taxon>
        <taxon>Alteromonadaceae</taxon>
        <taxon>Alginatibacterium</taxon>
    </lineage>
</organism>
<evidence type="ECO:0000256" key="7">
    <source>
        <dbReference type="ARBA" id="ARBA00022989"/>
    </source>
</evidence>
<dbReference type="PROSITE" id="PS50035">
    <property type="entry name" value="PLD"/>
    <property type="match status" value="2"/>
</dbReference>
<comment type="caution">
    <text evidence="15">The sequence shown here is derived from an EMBL/GenBank/DDBJ whole genome shotgun (WGS) entry which is preliminary data.</text>
</comment>
<dbReference type="Pfam" id="PF13091">
    <property type="entry name" value="PLDc_2"/>
    <property type="match status" value="2"/>
</dbReference>
<keyword evidence="9 13" id="KW-0472">Membrane</keyword>
<dbReference type="InterPro" id="IPR027379">
    <property type="entry name" value="CLS_N"/>
</dbReference>
<dbReference type="EC" id="2.7.8.-" evidence="12"/>